<keyword evidence="2" id="KW-1185">Reference proteome</keyword>
<accession>B6GAZ0</accession>
<proteinExistence type="predicted"/>
<evidence type="ECO:0000313" key="1">
    <source>
        <dbReference type="EMBL" id="EEA90484.1"/>
    </source>
</evidence>
<gene>
    <name evidence="1" type="ORF">COLSTE_01241</name>
</gene>
<reference evidence="1 2" key="2">
    <citation type="submission" date="2008-10" db="EMBL/GenBank/DDBJ databases">
        <authorList>
            <person name="Fulton L."/>
            <person name="Clifton S."/>
            <person name="Fulton B."/>
            <person name="Xu J."/>
            <person name="Minx P."/>
            <person name="Pepin K.H."/>
            <person name="Johnson M."/>
            <person name="Thiruvilangam P."/>
            <person name="Bhonagiri V."/>
            <person name="Nash W.E."/>
            <person name="Mardis E.R."/>
            <person name="Wilson R.K."/>
        </authorList>
    </citation>
    <scope>NUCLEOTIDE SEQUENCE [LARGE SCALE GENOMIC DNA]</scope>
    <source>
        <strain evidence="1 2">DSM 13279</strain>
    </source>
</reference>
<dbReference type="Proteomes" id="UP000003560">
    <property type="component" value="Unassembled WGS sequence"/>
</dbReference>
<evidence type="ECO:0000313" key="2">
    <source>
        <dbReference type="Proteomes" id="UP000003560"/>
    </source>
</evidence>
<reference evidence="1 2" key="1">
    <citation type="submission" date="2008-10" db="EMBL/GenBank/DDBJ databases">
        <title>Draft genome sequence of Collinsella stercoris (DSM 13279).</title>
        <authorList>
            <person name="Sudarsanam P."/>
            <person name="Ley R."/>
            <person name="Guruge J."/>
            <person name="Turnbaugh P.J."/>
            <person name="Mahowald M."/>
            <person name="Liep D."/>
            <person name="Gordon J."/>
        </authorList>
    </citation>
    <scope>NUCLEOTIDE SEQUENCE [LARGE SCALE GENOMIC DNA]</scope>
    <source>
        <strain evidence="1 2">DSM 13279</strain>
    </source>
</reference>
<dbReference type="OrthoDB" id="3172126at2"/>
<sequence>MGEARQKMLDKLAKLEGEGLWLVAESHAEGELLRRLRAQGEVVSPCRGVYARAESYRAATCRIRAYRLIRALGRARPTWVFCCYSAAVMHGLQVPYALLDKVHVISTGNDGAEGRIARHDMHAEGGEVASIFGVRVTSLRKTLIDCLCASTFSQGLPIADSALHWGLVGKEEMIGWLHEDGRRRRGVRQARETAAWADGRSENGGESVARATMIELGFEVPELQVELFDPMEPNNPKRGDFGWRLNDGRWIIGELDGLEKYRGRGGAAGAVDAAIRAMARERRREAHINLTNATVVRFSMDEVRDTSYFERLLASAGVPRRLEPSVRIGT</sequence>
<organism evidence="1 2">
    <name type="scientific">Collinsella stercoris DSM 13279</name>
    <dbReference type="NCBI Taxonomy" id="445975"/>
    <lineage>
        <taxon>Bacteria</taxon>
        <taxon>Bacillati</taxon>
        <taxon>Actinomycetota</taxon>
        <taxon>Coriobacteriia</taxon>
        <taxon>Coriobacteriales</taxon>
        <taxon>Coriobacteriaceae</taxon>
        <taxon>Collinsella</taxon>
    </lineage>
</organism>
<dbReference type="HOGENOM" id="CLU_052626_4_2_11"/>
<dbReference type="EMBL" id="ABXJ01000069">
    <property type="protein sequence ID" value="EEA90484.1"/>
    <property type="molecule type" value="Genomic_DNA"/>
</dbReference>
<evidence type="ECO:0008006" key="3">
    <source>
        <dbReference type="Google" id="ProtNLM"/>
    </source>
</evidence>
<protein>
    <recommendedName>
        <fullName evidence="3">PF13338 domain protein</fullName>
    </recommendedName>
</protein>
<dbReference type="STRING" id="445975.COLSTE_01241"/>
<dbReference type="eggNOG" id="COG5340">
    <property type="taxonomic scope" value="Bacteria"/>
</dbReference>
<dbReference type="RefSeq" id="WP_006720893.1">
    <property type="nucleotide sequence ID" value="NZ_CP085935.1"/>
</dbReference>
<dbReference type="GeneID" id="98001826"/>
<name>B6GAZ0_9ACTN</name>
<comment type="caution">
    <text evidence="1">The sequence shown here is derived from an EMBL/GenBank/DDBJ whole genome shotgun (WGS) entry which is preliminary data.</text>
</comment>
<dbReference type="AlphaFoldDB" id="B6GAZ0"/>